<sequence length="678" mass="67179">MRTPFMRKWLPAAMGVLALGSTSARAEPDTFGVGTGRNGALTVPTGSAIIVNAYAPVTAPLARKALSISVGACVGDPCFKEGDLILVYQATGLVPAPVSGALGPVDLTNSPVGRWELARLKSVTPQGTSATLELTAPLVHNFAANVTQVIRVPEYTSVSVPVGRSITASPWDGSTGGVVAFLAQNEVNNQGIITVDGLGFRGGQYVADLAGGRGCSEVDQSTPSGSQKGEGIGGAARYGSTQTGRGNVANGAGGAVCFRSGGGGGGNGGSGGQGGRSDGASDGGRNVGGLGGVALNTSVLTQLTFGGGGGAGHGTVVGGTAGAGGGVVFLRASQLSGSGTITASGGSVGTFSEGGSGGGAGGSIYARVVRSAVCGAVVASGGIGSTSSLASGRVGPGGGGGAGQMLFQASLGGSCALVAEGAAPGGQLIPAEGAYGATKGESSDPTKNKKEYGFIIPTPPSVSTPATGLITNNVRPRITGTARIYAEAAPNTEVILFLDGEELGRVMSDDKGNYSFDLPRDLSESEHRVETAIVVDAAQSLNGTPNTFLVDITPPRTTISGPNGAIRERNPKFEFGANEEGVTYTCSLDGAEFGPCPADGVFPELVDGAHSLQVRAEDRAGNVGEPTIQNFKVTVADLALLGDGVGCSSAGRDTSLLLFSLGALAMGLRRRRHGGSPH</sequence>
<gene>
    <name evidence="3" type="ORF">MEBOL_002448</name>
</gene>
<feature type="signal peptide" evidence="2">
    <location>
        <begin position="1"/>
        <end position="26"/>
    </location>
</feature>
<accession>A0A250IAW0</accession>
<dbReference type="KEGG" id="mbd:MEBOL_002448"/>
<feature type="chain" id="PRO_5012964884" description="Bacterial Ig-like domain-containing protein" evidence="2">
    <location>
        <begin position="27"/>
        <end position="678"/>
    </location>
</feature>
<proteinExistence type="predicted"/>
<dbReference type="InterPro" id="IPR058184">
    <property type="entry name" value="AgmC-like_N"/>
</dbReference>
<feature type="region of interest" description="Disordered" evidence="1">
    <location>
        <begin position="213"/>
        <end position="239"/>
    </location>
</feature>
<feature type="region of interest" description="Disordered" evidence="1">
    <location>
        <begin position="266"/>
        <end position="285"/>
    </location>
</feature>
<dbReference type="EMBL" id="CP022163">
    <property type="protein sequence ID" value="ATB28999.1"/>
    <property type="molecule type" value="Genomic_DNA"/>
</dbReference>
<organism evidence="3 4">
    <name type="scientific">Melittangium boletus DSM 14713</name>
    <dbReference type="NCBI Taxonomy" id="1294270"/>
    <lineage>
        <taxon>Bacteria</taxon>
        <taxon>Pseudomonadati</taxon>
        <taxon>Myxococcota</taxon>
        <taxon>Myxococcia</taxon>
        <taxon>Myxococcales</taxon>
        <taxon>Cystobacterineae</taxon>
        <taxon>Archangiaceae</taxon>
        <taxon>Melittangium</taxon>
    </lineage>
</organism>
<evidence type="ECO:0008006" key="5">
    <source>
        <dbReference type="Google" id="ProtNLM"/>
    </source>
</evidence>
<keyword evidence="2" id="KW-0732">Signal</keyword>
<dbReference type="AlphaFoldDB" id="A0A250IAW0"/>
<dbReference type="NCBIfam" id="NF047640">
    <property type="entry name" value="gliding_AgmC_N"/>
    <property type="match status" value="1"/>
</dbReference>
<reference evidence="3 4" key="1">
    <citation type="submission" date="2017-06" db="EMBL/GenBank/DDBJ databases">
        <authorList>
            <person name="Kim H.J."/>
            <person name="Triplett B.A."/>
        </authorList>
    </citation>
    <scope>NUCLEOTIDE SEQUENCE [LARGE SCALE GENOMIC DNA]</scope>
    <source>
        <strain evidence="3 4">DSM 14713</strain>
    </source>
</reference>
<evidence type="ECO:0000313" key="4">
    <source>
        <dbReference type="Proteomes" id="UP000217289"/>
    </source>
</evidence>
<dbReference type="RefSeq" id="WP_245919694.1">
    <property type="nucleotide sequence ID" value="NZ_CP022163.1"/>
</dbReference>
<evidence type="ECO:0000256" key="1">
    <source>
        <dbReference type="SAM" id="MobiDB-lite"/>
    </source>
</evidence>
<evidence type="ECO:0000256" key="2">
    <source>
        <dbReference type="SAM" id="SignalP"/>
    </source>
</evidence>
<dbReference type="InterPro" id="IPR013783">
    <property type="entry name" value="Ig-like_fold"/>
</dbReference>
<dbReference type="Gene3D" id="2.60.40.10">
    <property type="entry name" value="Immunoglobulins"/>
    <property type="match status" value="2"/>
</dbReference>
<evidence type="ECO:0000313" key="3">
    <source>
        <dbReference type="EMBL" id="ATB28999.1"/>
    </source>
</evidence>
<name>A0A250IAW0_9BACT</name>
<keyword evidence="4" id="KW-1185">Reference proteome</keyword>
<feature type="compositionally biased region" description="Polar residues" evidence="1">
    <location>
        <begin position="218"/>
        <end position="227"/>
    </location>
</feature>
<protein>
    <recommendedName>
        <fullName evidence="5">Bacterial Ig-like domain-containing protein</fullName>
    </recommendedName>
</protein>
<dbReference type="Proteomes" id="UP000217289">
    <property type="component" value="Chromosome"/>
</dbReference>